<comment type="cofactor">
    <cofactor evidence="1">
        <name>FAD</name>
        <dbReference type="ChEBI" id="CHEBI:57692"/>
    </cofactor>
</comment>
<proteinExistence type="predicted"/>
<evidence type="ECO:0000313" key="6">
    <source>
        <dbReference type="EMBL" id="CAB4648328.1"/>
    </source>
</evidence>
<dbReference type="Gene3D" id="3.30.9.10">
    <property type="entry name" value="D-Amino Acid Oxidase, subunit A, domain 2"/>
    <property type="match status" value="1"/>
</dbReference>
<keyword evidence="3" id="KW-0274">FAD</keyword>
<sequence>MTTRILATSVELISQPEGLIALEHIDHVVIGAGAMGSATAWQLAQQGKDVALIEQFGIAHDKGSSHGGTRIFRLSYRTPLYTDLAARALPDWRELEADSGEHLLELNGQLDHGYKEAIDEIAASLDRLGRSYERMDAAEAHSRWPGMNFEDHVLYSPDGGRCFADKTVSTLIRRTQELGGQVHLNTRVLSIKLDGDYAIVETESKTWRTPSLVVAAGGWVEKLVGHLVDLPDLIVDAGQPAHFQPIAGLESESLWPSFLHHGANGRGGSPLEASAYGLYTPGEGFKVGTWSDRKAIDPDNRDFEISQKHLTEMKEYVAHWFPGLNLDTATATTCLFTNTPEEDFILDRRGPITVCSPCSGHGFKFVPTIGKITAELALGGKQTTPQWQLPS</sequence>
<evidence type="ECO:0000256" key="2">
    <source>
        <dbReference type="ARBA" id="ARBA00022630"/>
    </source>
</evidence>
<protein>
    <submittedName>
        <fullName evidence="7">Unannotated protein</fullName>
    </submittedName>
</protein>
<organism evidence="7">
    <name type="scientific">freshwater metagenome</name>
    <dbReference type="NCBI Taxonomy" id="449393"/>
    <lineage>
        <taxon>unclassified sequences</taxon>
        <taxon>metagenomes</taxon>
        <taxon>ecological metagenomes</taxon>
    </lineage>
</organism>
<evidence type="ECO:0000313" key="7">
    <source>
        <dbReference type="EMBL" id="CAB4650269.1"/>
    </source>
</evidence>
<dbReference type="InterPro" id="IPR006076">
    <property type="entry name" value="FAD-dep_OxRdtase"/>
</dbReference>
<keyword evidence="4" id="KW-0560">Oxidoreductase</keyword>
<evidence type="ECO:0000256" key="3">
    <source>
        <dbReference type="ARBA" id="ARBA00022827"/>
    </source>
</evidence>
<dbReference type="EMBL" id="CAEZWI010000040">
    <property type="protein sequence ID" value="CAB4650269.1"/>
    <property type="molecule type" value="Genomic_DNA"/>
</dbReference>
<dbReference type="EMBL" id="CAEZWD010000048">
    <property type="protein sequence ID" value="CAB4648328.1"/>
    <property type="molecule type" value="Genomic_DNA"/>
</dbReference>
<dbReference type="Gene3D" id="3.50.50.60">
    <property type="entry name" value="FAD/NAD(P)-binding domain"/>
    <property type="match status" value="1"/>
</dbReference>
<accession>A0A6J6KQQ8</accession>
<evidence type="ECO:0000256" key="1">
    <source>
        <dbReference type="ARBA" id="ARBA00001974"/>
    </source>
</evidence>
<dbReference type="GO" id="GO:0008115">
    <property type="term" value="F:sarcosine oxidase activity"/>
    <property type="evidence" value="ECO:0007669"/>
    <property type="project" value="TreeGrafter"/>
</dbReference>
<reference evidence="7" key="1">
    <citation type="submission" date="2020-05" db="EMBL/GenBank/DDBJ databases">
        <authorList>
            <person name="Chiriac C."/>
            <person name="Salcher M."/>
            <person name="Ghai R."/>
            <person name="Kavagutti S V."/>
        </authorList>
    </citation>
    <scope>NUCLEOTIDE SEQUENCE</scope>
</reference>
<dbReference type="InterPro" id="IPR036188">
    <property type="entry name" value="FAD/NAD-bd_sf"/>
</dbReference>
<evidence type="ECO:0000259" key="5">
    <source>
        <dbReference type="Pfam" id="PF01266"/>
    </source>
</evidence>
<name>A0A6J6KQQ8_9ZZZZ</name>
<dbReference type="AlphaFoldDB" id="A0A6J6KQQ8"/>
<dbReference type="SUPFAM" id="SSF51905">
    <property type="entry name" value="FAD/NAD(P)-binding domain"/>
    <property type="match status" value="1"/>
</dbReference>
<gene>
    <name evidence="6" type="ORF">UFOPK2171_00511</name>
    <name evidence="7" type="ORF">UFOPK2237_00466</name>
</gene>
<keyword evidence="2" id="KW-0285">Flavoprotein</keyword>
<dbReference type="InterPro" id="IPR045170">
    <property type="entry name" value="MTOX"/>
</dbReference>
<dbReference type="Pfam" id="PF01266">
    <property type="entry name" value="DAO"/>
    <property type="match status" value="1"/>
</dbReference>
<feature type="domain" description="FAD dependent oxidoreductase" evidence="5">
    <location>
        <begin position="26"/>
        <end position="376"/>
    </location>
</feature>
<evidence type="ECO:0000256" key="4">
    <source>
        <dbReference type="ARBA" id="ARBA00023002"/>
    </source>
</evidence>
<dbReference type="PANTHER" id="PTHR10961">
    <property type="entry name" value="PEROXISOMAL SARCOSINE OXIDASE"/>
    <property type="match status" value="1"/>
</dbReference>
<dbReference type="PANTHER" id="PTHR10961:SF7">
    <property type="entry name" value="FAD DEPENDENT OXIDOREDUCTASE DOMAIN-CONTAINING PROTEIN"/>
    <property type="match status" value="1"/>
</dbReference>
<dbReference type="SUPFAM" id="SSF54373">
    <property type="entry name" value="FAD-linked reductases, C-terminal domain"/>
    <property type="match status" value="1"/>
</dbReference>
<dbReference type="GO" id="GO:0050660">
    <property type="term" value="F:flavin adenine dinucleotide binding"/>
    <property type="evidence" value="ECO:0007669"/>
    <property type="project" value="InterPro"/>
</dbReference>